<evidence type="ECO:0000256" key="1">
    <source>
        <dbReference type="SAM" id="Phobius"/>
    </source>
</evidence>
<comment type="caution">
    <text evidence="2">The sequence shown here is derived from an EMBL/GenBank/DDBJ whole genome shotgun (WGS) entry which is preliminary data.</text>
</comment>
<dbReference type="InterPro" id="IPR057867">
    <property type="entry name" value="VP21"/>
</dbReference>
<accession>X1QRM0</accession>
<dbReference type="Pfam" id="PF25665">
    <property type="entry name" value="His1_capsid"/>
    <property type="match status" value="1"/>
</dbReference>
<feature type="transmembrane region" description="Helical" evidence="1">
    <location>
        <begin position="102"/>
        <end position="120"/>
    </location>
</feature>
<evidence type="ECO:0000313" key="2">
    <source>
        <dbReference type="EMBL" id="GAI57441.1"/>
    </source>
</evidence>
<keyword evidence="1" id="KW-0812">Transmembrane</keyword>
<gene>
    <name evidence="2" type="ORF">S06H3_58837</name>
</gene>
<feature type="non-terminal residue" evidence="2">
    <location>
        <position position="1"/>
    </location>
</feature>
<name>X1QRM0_9ZZZZ</name>
<reference evidence="2" key="1">
    <citation type="journal article" date="2014" name="Front. Microbiol.">
        <title>High frequency of phylogenetically diverse reductive dehalogenase-homologous genes in deep subseafloor sedimentary metagenomes.</title>
        <authorList>
            <person name="Kawai M."/>
            <person name="Futagami T."/>
            <person name="Toyoda A."/>
            <person name="Takaki Y."/>
            <person name="Nishi S."/>
            <person name="Hori S."/>
            <person name="Arai W."/>
            <person name="Tsubouchi T."/>
            <person name="Morono Y."/>
            <person name="Uchiyama I."/>
            <person name="Ito T."/>
            <person name="Fujiyama A."/>
            <person name="Inagaki F."/>
            <person name="Takami H."/>
        </authorList>
    </citation>
    <scope>NUCLEOTIDE SEQUENCE</scope>
    <source>
        <strain evidence="2">Expedition CK06-06</strain>
    </source>
</reference>
<proteinExistence type="predicted"/>
<keyword evidence="1" id="KW-1133">Transmembrane helix</keyword>
<dbReference type="AlphaFoldDB" id="X1QRM0"/>
<feature type="transmembrane region" description="Helical" evidence="1">
    <location>
        <begin position="64"/>
        <end position="82"/>
    </location>
</feature>
<organism evidence="2">
    <name type="scientific">marine sediment metagenome</name>
    <dbReference type="NCBI Taxonomy" id="412755"/>
    <lineage>
        <taxon>unclassified sequences</taxon>
        <taxon>metagenomes</taxon>
        <taxon>ecological metagenomes</taxon>
    </lineage>
</organism>
<dbReference type="EMBL" id="BARV01038137">
    <property type="protein sequence ID" value="GAI57441.1"/>
    <property type="molecule type" value="Genomic_DNA"/>
</dbReference>
<protein>
    <submittedName>
        <fullName evidence="2">Uncharacterized protein</fullName>
    </submittedName>
</protein>
<keyword evidence="1" id="KW-0472">Membrane</keyword>
<sequence>QPLCRLVASTPFNPFLPSSYCLYWFCPSAFLRVLENGRSTGTLVNKQTGGVSEMASGNIDVRSIIGVLVVLIVGLSVLPIILDAVATAAASLTGAAQTMLNLIPLFYVIALLLAVIYWAVGTTKK</sequence>